<dbReference type="InterPro" id="IPR013325">
    <property type="entry name" value="RNA_pol_sigma_r2"/>
</dbReference>
<dbReference type="InterPro" id="IPR036388">
    <property type="entry name" value="WH-like_DNA-bd_sf"/>
</dbReference>
<evidence type="ECO:0000256" key="3">
    <source>
        <dbReference type="ARBA" id="ARBA00023082"/>
    </source>
</evidence>
<evidence type="ECO:0000313" key="7">
    <source>
        <dbReference type="EMBL" id="MCQ4925537.1"/>
    </source>
</evidence>
<gene>
    <name evidence="7" type="ORF">NE686_20750</name>
</gene>
<evidence type="ECO:0000259" key="5">
    <source>
        <dbReference type="Pfam" id="PF04542"/>
    </source>
</evidence>
<feature type="domain" description="RNA polymerase sigma-70 region 2" evidence="5">
    <location>
        <begin position="14"/>
        <end position="80"/>
    </location>
</feature>
<proteinExistence type="inferred from homology"/>
<organism evidence="7 8">
    <name type="scientific">Tissierella carlieri</name>
    <dbReference type="NCBI Taxonomy" id="689904"/>
    <lineage>
        <taxon>Bacteria</taxon>
        <taxon>Bacillati</taxon>
        <taxon>Bacillota</taxon>
        <taxon>Tissierellia</taxon>
        <taxon>Tissierellales</taxon>
        <taxon>Tissierellaceae</taxon>
        <taxon>Tissierella</taxon>
    </lineage>
</organism>
<dbReference type="Gene3D" id="1.10.10.10">
    <property type="entry name" value="Winged helix-like DNA-binding domain superfamily/Winged helix DNA-binding domain"/>
    <property type="match status" value="1"/>
</dbReference>
<protein>
    <submittedName>
        <fullName evidence="7">Sigma-70 family RNA polymerase sigma factor</fullName>
    </submittedName>
</protein>
<dbReference type="PANTHER" id="PTHR43133:SF60">
    <property type="entry name" value="RNA POLYMERASE SIGMA FACTOR SIGV"/>
    <property type="match status" value="1"/>
</dbReference>
<dbReference type="SUPFAM" id="SSF88946">
    <property type="entry name" value="Sigma2 domain of RNA polymerase sigma factors"/>
    <property type="match status" value="1"/>
</dbReference>
<keyword evidence="3" id="KW-0731">Sigma factor</keyword>
<dbReference type="Pfam" id="PF08281">
    <property type="entry name" value="Sigma70_r4_2"/>
    <property type="match status" value="1"/>
</dbReference>
<dbReference type="InterPro" id="IPR014284">
    <property type="entry name" value="RNA_pol_sigma-70_dom"/>
</dbReference>
<evidence type="ECO:0000256" key="1">
    <source>
        <dbReference type="ARBA" id="ARBA00010641"/>
    </source>
</evidence>
<dbReference type="InterPro" id="IPR013249">
    <property type="entry name" value="RNA_pol_sigma70_r4_t2"/>
</dbReference>
<keyword evidence="4" id="KW-0804">Transcription</keyword>
<dbReference type="SUPFAM" id="SSF88659">
    <property type="entry name" value="Sigma3 and sigma4 domains of RNA polymerase sigma factors"/>
    <property type="match status" value="1"/>
</dbReference>
<dbReference type="PANTHER" id="PTHR43133">
    <property type="entry name" value="RNA POLYMERASE ECF-TYPE SIGMA FACTO"/>
    <property type="match status" value="1"/>
</dbReference>
<dbReference type="NCBIfam" id="TIGR02937">
    <property type="entry name" value="sigma70-ECF"/>
    <property type="match status" value="1"/>
</dbReference>
<comment type="caution">
    <text evidence="7">The sequence shown here is derived from an EMBL/GenBank/DDBJ whole genome shotgun (WGS) entry which is preliminary data.</text>
</comment>
<name>A0ABT1SGP2_9FIRM</name>
<dbReference type="InterPro" id="IPR013324">
    <property type="entry name" value="RNA_pol_sigma_r3/r4-like"/>
</dbReference>
<keyword evidence="8" id="KW-1185">Reference proteome</keyword>
<keyword evidence="2" id="KW-0805">Transcription regulation</keyword>
<dbReference type="EMBL" id="JANGAC010000023">
    <property type="protein sequence ID" value="MCQ4925537.1"/>
    <property type="molecule type" value="Genomic_DNA"/>
</dbReference>
<sequence>MSRKTLTEEHFNNLIDKYGTEILRLCYLYLKDYQLAEDACQDTFLKVYSNFHKFNELSTEKTWITKICINTCKNYLRNPWKRKVKLENRELVQNEISDQEIFDELEKSELFSSIMNLKQTYKEIILMYYYQQLSVKEISQILDISESNAFTRLSRARQFLKDKIGGIIYEQS</sequence>
<evidence type="ECO:0000256" key="2">
    <source>
        <dbReference type="ARBA" id="ARBA00023015"/>
    </source>
</evidence>
<dbReference type="InterPro" id="IPR039425">
    <property type="entry name" value="RNA_pol_sigma-70-like"/>
</dbReference>
<evidence type="ECO:0000259" key="6">
    <source>
        <dbReference type="Pfam" id="PF08281"/>
    </source>
</evidence>
<dbReference type="Pfam" id="PF04542">
    <property type="entry name" value="Sigma70_r2"/>
    <property type="match status" value="1"/>
</dbReference>
<dbReference type="RefSeq" id="WP_256312964.1">
    <property type="nucleotide sequence ID" value="NZ_CP172320.1"/>
</dbReference>
<accession>A0ABT1SGP2</accession>
<reference evidence="7 8" key="1">
    <citation type="submission" date="2022-06" db="EMBL/GenBank/DDBJ databases">
        <title>Isolation of gut microbiota from human fecal samples.</title>
        <authorList>
            <person name="Pamer E.G."/>
            <person name="Barat B."/>
            <person name="Waligurski E."/>
            <person name="Medina S."/>
            <person name="Paddock L."/>
            <person name="Mostad J."/>
        </authorList>
    </citation>
    <scope>NUCLEOTIDE SEQUENCE [LARGE SCALE GENOMIC DNA]</scope>
    <source>
        <strain evidence="7 8">DFI.7.95</strain>
    </source>
</reference>
<feature type="domain" description="RNA polymerase sigma factor 70 region 4 type 2" evidence="6">
    <location>
        <begin position="114"/>
        <end position="160"/>
    </location>
</feature>
<dbReference type="Gene3D" id="1.10.1740.10">
    <property type="match status" value="1"/>
</dbReference>
<dbReference type="InterPro" id="IPR007627">
    <property type="entry name" value="RNA_pol_sigma70_r2"/>
</dbReference>
<dbReference type="CDD" id="cd06171">
    <property type="entry name" value="Sigma70_r4"/>
    <property type="match status" value="1"/>
</dbReference>
<dbReference type="Proteomes" id="UP001524478">
    <property type="component" value="Unassembled WGS sequence"/>
</dbReference>
<evidence type="ECO:0000313" key="8">
    <source>
        <dbReference type="Proteomes" id="UP001524478"/>
    </source>
</evidence>
<evidence type="ECO:0000256" key="4">
    <source>
        <dbReference type="ARBA" id="ARBA00023163"/>
    </source>
</evidence>
<comment type="similarity">
    <text evidence="1">Belongs to the sigma-70 factor family. ECF subfamily.</text>
</comment>